<evidence type="ECO:0000256" key="1">
    <source>
        <dbReference type="SAM" id="Coils"/>
    </source>
</evidence>
<feature type="compositionally biased region" description="Acidic residues" evidence="2">
    <location>
        <begin position="380"/>
        <end position="393"/>
    </location>
</feature>
<dbReference type="SMART" id="SM00582">
    <property type="entry name" value="RPR"/>
    <property type="match status" value="1"/>
</dbReference>
<evidence type="ECO:0000259" key="3">
    <source>
        <dbReference type="PROSITE" id="PS51391"/>
    </source>
</evidence>
<comment type="caution">
    <text evidence="4">The sequence shown here is derived from an EMBL/GenBank/DDBJ whole genome shotgun (WGS) entry which is preliminary data.</text>
</comment>
<dbReference type="AlphaFoldDB" id="A0AAE0JX83"/>
<organism evidence="4 5">
    <name type="scientific">Lasiosphaeria ovina</name>
    <dbReference type="NCBI Taxonomy" id="92902"/>
    <lineage>
        <taxon>Eukaryota</taxon>
        <taxon>Fungi</taxon>
        <taxon>Dikarya</taxon>
        <taxon>Ascomycota</taxon>
        <taxon>Pezizomycotina</taxon>
        <taxon>Sordariomycetes</taxon>
        <taxon>Sordariomycetidae</taxon>
        <taxon>Sordariales</taxon>
        <taxon>Lasiosphaeriaceae</taxon>
        <taxon>Lasiosphaeria</taxon>
    </lineage>
</organism>
<name>A0AAE0JX83_9PEZI</name>
<feature type="coiled-coil region" evidence="1">
    <location>
        <begin position="237"/>
        <end position="274"/>
    </location>
</feature>
<dbReference type="InterPro" id="IPR006569">
    <property type="entry name" value="CID_dom"/>
</dbReference>
<dbReference type="EMBL" id="JAULSN010000008">
    <property type="protein sequence ID" value="KAK3366019.1"/>
    <property type="molecule type" value="Genomic_DNA"/>
</dbReference>
<dbReference type="PANTHER" id="PTHR12460">
    <property type="entry name" value="CYCLIN-DEPENDENT KINASE INHIBITOR-RELATED PROTEIN"/>
    <property type="match status" value="1"/>
</dbReference>
<sequence>MSYNDDAVLSKLSALNESHDSIATTAQWIMFHRRHAAQTVHLWLTKLRDLPSPKRLNMIYLANEVVQQSKARHKDDFLTAFSPFISDATSTAYKGASADIQNKLKRVVDVWREREIFSSEIQGAMEAKLEELDRSRTSTKVGSFGASMFGSQTSSIPSELNPLVAPQQSVSKSIVSKKNALKTANTEFDKLTDLTSSPPAAPVFAARLTGLLKTLANAEGAVTECIRARRELVTALEKILLANKEELESEVTHLKELSARRTAIEQKKQEVELAIMAGLPSGNSEQSSHGRPSGSPAPEPDRPQVEALTPPHVQDHDDMYTNSPGPQNGQTESVAGFINSPPVPPQATFPSAPGIEMLSHLASQYQAVPINGSKKRKIEESDDSPDLGGDDGIDAAVSEMLKRESHSS</sequence>
<protein>
    <submittedName>
        <fullName evidence="4">RNA polymerase II-binding domain-containing protein</fullName>
    </submittedName>
</protein>
<dbReference type="GO" id="GO:0099122">
    <property type="term" value="F:RNA polymerase II C-terminal domain binding"/>
    <property type="evidence" value="ECO:0007669"/>
    <property type="project" value="InterPro"/>
</dbReference>
<reference evidence="4" key="1">
    <citation type="journal article" date="2023" name="Mol. Phylogenet. Evol.">
        <title>Genome-scale phylogeny and comparative genomics of the fungal order Sordariales.</title>
        <authorList>
            <person name="Hensen N."/>
            <person name="Bonometti L."/>
            <person name="Westerberg I."/>
            <person name="Brannstrom I.O."/>
            <person name="Guillou S."/>
            <person name="Cros-Aarteil S."/>
            <person name="Calhoun S."/>
            <person name="Haridas S."/>
            <person name="Kuo A."/>
            <person name="Mondo S."/>
            <person name="Pangilinan J."/>
            <person name="Riley R."/>
            <person name="LaButti K."/>
            <person name="Andreopoulos B."/>
            <person name="Lipzen A."/>
            <person name="Chen C."/>
            <person name="Yan M."/>
            <person name="Daum C."/>
            <person name="Ng V."/>
            <person name="Clum A."/>
            <person name="Steindorff A."/>
            <person name="Ohm R.A."/>
            <person name="Martin F."/>
            <person name="Silar P."/>
            <person name="Natvig D.O."/>
            <person name="Lalanne C."/>
            <person name="Gautier V."/>
            <person name="Ament-Velasquez S.L."/>
            <person name="Kruys A."/>
            <person name="Hutchinson M.I."/>
            <person name="Powell A.J."/>
            <person name="Barry K."/>
            <person name="Miller A.N."/>
            <person name="Grigoriev I.V."/>
            <person name="Debuchy R."/>
            <person name="Gladieux P."/>
            <person name="Hiltunen Thoren M."/>
            <person name="Johannesson H."/>
        </authorList>
    </citation>
    <scope>NUCLEOTIDE SEQUENCE</scope>
    <source>
        <strain evidence="4">CBS 958.72</strain>
    </source>
</reference>
<gene>
    <name evidence="4" type="ORF">B0T24DRAFT_670157</name>
</gene>
<reference evidence="4" key="2">
    <citation type="submission" date="2023-06" db="EMBL/GenBank/DDBJ databases">
        <authorList>
            <consortium name="Lawrence Berkeley National Laboratory"/>
            <person name="Haridas S."/>
            <person name="Hensen N."/>
            <person name="Bonometti L."/>
            <person name="Westerberg I."/>
            <person name="Brannstrom I.O."/>
            <person name="Guillou S."/>
            <person name="Cros-Aarteil S."/>
            <person name="Calhoun S."/>
            <person name="Kuo A."/>
            <person name="Mondo S."/>
            <person name="Pangilinan J."/>
            <person name="Riley R."/>
            <person name="Labutti K."/>
            <person name="Andreopoulos B."/>
            <person name="Lipzen A."/>
            <person name="Chen C."/>
            <person name="Yanf M."/>
            <person name="Daum C."/>
            <person name="Ng V."/>
            <person name="Clum A."/>
            <person name="Steindorff A."/>
            <person name="Ohm R."/>
            <person name="Martin F."/>
            <person name="Silar P."/>
            <person name="Natvig D."/>
            <person name="Lalanne C."/>
            <person name="Gautier V."/>
            <person name="Ament-Velasquez S.L."/>
            <person name="Kruys A."/>
            <person name="Hutchinson M.I."/>
            <person name="Powell A.J."/>
            <person name="Barry K."/>
            <person name="Miller A.N."/>
            <person name="Grigoriev I.V."/>
            <person name="Debuchy R."/>
            <person name="Gladieux P."/>
            <person name="Thoren M.H."/>
            <person name="Johannesson H."/>
        </authorList>
    </citation>
    <scope>NUCLEOTIDE SEQUENCE</scope>
    <source>
        <strain evidence="4">CBS 958.72</strain>
    </source>
</reference>
<feature type="compositionally biased region" description="Polar residues" evidence="2">
    <location>
        <begin position="320"/>
        <end position="333"/>
    </location>
</feature>
<proteinExistence type="predicted"/>
<dbReference type="InterPro" id="IPR047883">
    <property type="entry name" value="Rtt103-like_CID"/>
</dbReference>
<dbReference type="CDD" id="cd17003">
    <property type="entry name" value="CID_Rtt103"/>
    <property type="match status" value="1"/>
</dbReference>
<evidence type="ECO:0000313" key="5">
    <source>
        <dbReference type="Proteomes" id="UP001287356"/>
    </source>
</evidence>
<dbReference type="PANTHER" id="PTHR12460:SF0">
    <property type="entry name" value="CID DOMAIN-CONTAINING PROTEIN-RELATED"/>
    <property type="match status" value="1"/>
</dbReference>
<feature type="compositionally biased region" description="Polar residues" evidence="2">
    <location>
        <begin position="281"/>
        <end position="290"/>
    </location>
</feature>
<dbReference type="Proteomes" id="UP001287356">
    <property type="component" value="Unassembled WGS sequence"/>
</dbReference>
<keyword evidence="1" id="KW-0175">Coiled coil</keyword>
<dbReference type="InterPro" id="IPR008942">
    <property type="entry name" value="ENTH_VHS"/>
</dbReference>
<feature type="domain" description="CID" evidence="3">
    <location>
        <begin position="1"/>
        <end position="133"/>
    </location>
</feature>
<keyword evidence="5" id="KW-1185">Reference proteome</keyword>
<evidence type="ECO:0000256" key="2">
    <source>
        <dbReference type="SAM" id="MobiDB-lite"/>
    </source>
</evidence>
<feature type="region of interest" description="Disordered" evidence="2">
    <location>
        <begin position="369"/>
        <end position="408"/>
    </location>
</feature>
<evidence type="ECO:0000313" key="4">
    <source>
        <dbReference type="EMBL" id="KAK3366019.1"/>
    </source>
</evidence>
<dbReference type="GO" id="GO:0031124">
    <property type="term" value="P:mRNA 3'-end processing"/>
    <property type="evidence" value="ECO:0007669"/>
    <property type="project" value="InterPro"/>
</dbReference>
<dbReference type="Gene3D" id="1.25.40.90">
    <property type="match status" value="1"/>
</dbReference>
<dbReference type="FunFam" id="1.25.40.90:FF:000030">
    <property type="entry name" value="DUF618 domain protein"/>
    <property type="match status" value="1"/>
</dbReference>
<feature type="region of interest" description="Disordered" evidence="2">
    <location>
        <begin position="280"/>
        <end position="354"/>
    </location>
</feature>
<dbReference type="Pfam" id="PF04818">
    <property type="entry name" value="CID"/>
    <property type="match status" value="1"/>
</dbReference>
<dbReference type="SUPFAM" id="SSF48464">
    <property type="entry name" value="ENTH/VHS domain"/>
    <property type="match status" value="1"/>
</dbReference>
<accession>A0AAE0JX83</accession>
<dbReference type="PROSITE" id="PS51391">
    <property type="entry name" value="CID"/>
    <property type="match status" value="1"/>
</dbReference>